<dbReference type="KEGG" id="dku:Desku_3467"/>
<name>A0AAU8PR34_DESK7</name>
<evidence type="ECO:0000313" key="3">
    <source>
        <dbReference type="EMBL" id="AEG16947.1"/>
    </source>
</evidence>
<keyword evidence="4" id="KW-1185">Reference proteome</keyword>
<dbReference type="Proteomes" id="UP000009229">
    <property type="component" value="Chromosome"/>
</dbReference>
<feature type="transmembrane region" description="Helical" evidence="2">
    <location>
        <begin position="55"/>
        <end position="75"/>
    </location>
</feature>
<keyword evidence="2" id="KW-0812">Transmembrane</keyword>
<evidence type="ECO:0000256" key="2">
    <source>
        <dbReference type="SAM" id="Phobius"/>
    </source>
</evidence>
<gene>
    <name evidence="3" type="ordered locus">Desku_3467</name>
</gene>
<dbReference type="EMBL" id="CP002770">
    <property type="protein sequence ID" value="AEG16947.1"/>
    <property type="molecule type" value="Genomic_DNA"/>
</dbReference>
<feature type="transmembrane region" description="Helical" evidence="2">
    <location>
        <begin position="81"/>
        <end position="101"/>
    </location>
</feature>
<dbReference type="NCBIfam" id="TIGR03510">
    <property type="entry name" value="XapX"/>
    <property type="match status" value="1"/>
</dbReference>
<accession>A0AAU8PR34</accession>
<reference evidence="4" key="1">
    <citation type="submission" date="2011-05" db="EMBL/GenBank/DDBJ databases">
        <title>Complete sequence of Desulfotomaculum kuznetsovii DSM 6115.</title>
        <authorList>
            <person name="Lucas S."/>
            <person name="Han J."/>
            <person name="Lapidus A."/>
            <person name="Cheng J.-F."/>
            <person name="Goodwin L."/>
            <person name="Pitluck S."/>
            <person name="Peters L."/>
            <person name="Mikhailova N."/>
            <person name="Lu M."/>
            <person name="Saunders E."/>
            <person name="Han C."/>
            <person name="Tapia R."/>
            <person name="Land M."/>
            <person name="Hauser L."/>
            <person name="Kyrpides N."/>
            <person name="Ivanova N."/>
            <person name="Pagani I."/>
            <person name="Nazina T."/>
            <person name="Ivanova A."/>
            <person name="Parshina S."/>
            <person name="Kuever J."/>
            <person name="Muyzer G."/>
            <person name="Plugge C."/>
            <person name="Stams A."/>
            <person name="Woyke T."/>
        </authorList>
    </citation>
    <scope>NUCLEOTIDE SEQUENCE [LARGE SCALE GENOMIC DNA]</scope>
    <source>
        <strain evidence="4">DSM 6115 / VKM B-1805 / 17</strain>
    </source>
</reference>
<proteinExistence type="predicted"/>
<dbReference type="AlphaFoldDB" id="A0AAU8PR34"/>
<keyword evidence="2" id="KW-0472">Membrane</keyword>
<evidence type="ECO:0000313" key="4">
    <source>
        <dbReference type="Proteomes" id="UP000009229"/>
    </source>
</evidence>
<keyword evidence="2" id="KW-1133">Transmembrane helix</keyword>
<protein>
    <submittedName>
        <fullName evidence="3">XapX domain protein</fullName>
    </submittedName>
</protein>
<organism evidence="3 4">
    <name type="scientific">Desulfofundulus kuznetsovii (strain DSM 6115 / VKM B-1805 / 17)</name>
    <name type="common">Desulfotomaculum kuznetsovii</name>
    <dbReference type="NCBI Taxonomy" id="760568"/>
    <lineage>
        <taxon>Bacteria</taxon>
        <taxon>Bacillati</taxon>
        <taxon>Bacillota</taxon>
        <taxon>Clostridia</taxon>
        <taxon>Eubacteriales</taxon>
        <taxon>Peptococcaceae</taxon>
        <taxon>Desulfofundulus</taxon>
    </lineage>
</organism>
<evidence type="ECO:0000256" key="1">
    <source>
        <dbReference type="SAM" id="MobiDB-lite"/>
    </source>
</evidence>
<dbReference type="InterPro" id="IPR020017">
    <property type="entry name" value="XapX_domain"/>
</dbReference>
<sequence>MDARSQPLRHGCRMGREPRRSPRSSASFGLRGERSERVQTAGEFGECASLLKEPVLALITGFVAGAAFAWLKLPVPAPPTLAGVMGVVGLFLGYLVVARIINR</sequence>
<feature type="region of interest" description="Disordered" evidence="1">
    <location>
        <begin position="1"/>
        <end position="34"/>
    </location>
</feature>